<accession>A0A6G1FSJ4</accession>
<dbReference type="Pfam" id="PF00172">
    <property type="entry name" value="Zn_clus"/>
    <property type="match status" value="1"/>
</dbReference>
<dbReference type="CDD" id="cd00067">
    <property type="entry name" value="GAL4"/>
    <property type="match status" value="1"/>
</dbReference>
<dbReference type="PANTHER" id="PTHR38111">
    <property type="entry name" value="ZN(2)-C6 FUNGAL-TYPE DOMAIN-CONTAINING PROTEIN-RELATED"/>
    <property type="match status" value="1"/>
</dbReference>
<dbReference type="OrthoDB" id="4314040at2759"/>
<sequence length="445" mass="49828">MPGVPSSRACDACRKQRKKCDQQRPACSRCARLQVACVGAGKQRFKFAENRTIDRLESHTPSTNPSPCRSPEAAALVVPASPSNRLTLVTSAFLSTLRVTDIRYDPTAYGEFLTEIPRRLGANAALDASVHAFSVGFPQIYSHEKSPEVVESYFRALAALRTSLDRPSEASSINTLCAIYMMIICQAWMGDCMLTGHGELLSQILRTIACKKWDDEFDHQLLVTLCIPVILESIGNPKIQVQPWLDQLVNRHDQAIPMKSMRLSQLAKIQQFLNDPYAHEADIRIAYQHSGFDLHKIREVIIPRITKTDYPVKTRSRFQAFHSVLLAYAVILNNILRRCFEPYNLILAAEGEALVGDIIALAEDGAQYRPLGSSGMPISLMAAWALAKGTDRQTRLEELLTEYKSDFPAASWRQVSQYLERRMNYDPKTAALKDLRPVADACPTM</sequence>
<gene>
    <name evidence="3 5" type="ORF">P152DRAFT_443078</name>
</gene>
<dbReference type="RefSeq" id="XP_033530364.1">
    <property type="nucleotide sequence ID" value="XM_033677768.1"/>
</dbReference>
<proteinExistence type="predicted"/>
<dbReference type="PROSITE" id="PS50048">
    <property type="entry name" value="ZN2_CY6_FUNGAL_2"/>
    <property type="match status" value="1"/>
</dbReference>
<dbReference type="InterPro" id="IPR001138">
    <property type="entry name" value="Zn2Cys6_DnaBD"/>
</dbReference>
<dbReference type="GO" id="GO:0008270">
    <property type="term" value="F:zinc ion binding"/>
    <property type="evidence" value="ECO:0007669"/>
    <property type="project" value="InterPro"/>
</dbReference>
<dbReference type="SUPFAM" id="SSF57701">
    <property type="entry name" value="Zn2/Cys6 DNA-binding domain"/>
    <property type="match status" value="1"/>
</dbReference>
<reference evidence="5" key="2">
    <citation type="submission" date="2020-04" db="EMBL/GenBank/DDBJ databases">
        <authorList>
            <consortium name="NCBI Genome Project"/>
        </authorList>
    </citation>
    <scope>NUCLEOTIDE SEQUENCE</scope>
    <source>
        <strain evidence="5">CBS 781.70</strain>
    </source>
</reference>
<dbReference type="InterPro" id="IPR053178">
    <property type="entry name" value="Osmoadaptation_assoc"/>
</dbReference>
<keyword evidence="4" id="KW-1185">Reference proteome</keyword>
<protein>
    <recommendedName>
        <fullName evidence="2">Zn(2)-C6 fungal-type domain-containing protein</fullName>
    </recommendedName>
</protein>
<evidence type="ECO:0000256" key="1">
    <source>
        <dbReference type="ARBA" id="ARBA00023242"/>
    </source>
</evidence>
<dbReference type="Proteomes" id="UP000504638">
    <property type="component" value="Unplaced"/>
</dbReference>
<reference evidence="5" key="3">
    <citation type="submission" date="2025-04" db="UniProtKB">
        <authorList>
            <consortium name="RefSeq"/>
        </authorList>
    </citation>
    <scope>IDENTIFICATION</scope>
    <source>
        <strain evidence="5">CBS 781.70</strain>
    </source>
</reference>
<feature type="domain" description="Zn(2)-C6 fungal-type" evidence="2">
    <location>
        <begin position="9"/>
        <end position="38"/>
    </location>
</feature>
<dbReference type="PROSITE" id="PS00463">
    <property type="entry name" value="ZN2_CY6_FUNGAL_1"/>
    <property type="match status" value="1"/>
</dbReference>
<dbReference type="SMART" id="SM00066">
    <property type="entry name" value="GAL4"/>
    <property type="match status" value="1"/>
</dbReference>
<dbReference type="InterPro" id="IPR036864">
    <property type="entry name" value="Zn2-C6_fun-type_DNA-bd_sf"/>
</dbReference>
<keyword evidence="1" id="KW-0539">Nucleus</keyword>
<evidence type="ECO:0000313" key="3">
    <source>
        <dbReference type="EMBL" id="KAF1808733.1"/>
    </source>
</evidence>
<dbReference type="AlphaFoldDB" id="A0A6G1FSJ4"/>
<reference evidence="3 5" key="1">
    <citation type="submission" date="2020-01" db="EMBL/GenBank/DDBJ databases">
        <authorList>
            <consortium name="DOE Joint Genome Institute"/>
            <person name="Haridas S."/>
            <person name="Albert R."/>
            <person name="Binder M."/>
            <person name="Bloem J."/>
            <person name="Labutti K."/>
            <person name="Salamov A."/>
            <person name="Andreopoulos B."/>
            <person name="Baker S.E."/>
            <person name="Barry K."/>
            <person name="Bills G."/>
            <person name="Bluhm B.H."/>
            <person name="Cannon C."/>
            <person name="Castanera R."/>
            <person name="Culley D.E."/>
            <person name="Daum C."/>
            <person name="Ezra D."/>
            <person name="Gonzalez J.B."/>
            <person name="Henrissat B."/>
            <person name="Kuo A."/>
            <person name="Liang C."/>
            <person name="Lipzen A."/>
            <person name="Lutzoni F."/>
            <person name="Magnuson J."/>
            <person name="Mondo S."/>
            <person name="Nolan M."/>
            <person name="Ohm R."/>
            <person name="Pangilinan J."/>
            <person name="Park H.-J."/>
            <person name="Ramirez L."/>
            <person name="Alfaro M."/>
            <person name="Sun H."/>
            <person name="Tritt A."/>
            <person name="Yoshinaga Y."/>
            <person name="Zwiers L.-H."/>
            <person name="Turgeon B.G."/>
            <person name="Goodwin S.B."/>
            <person name="Spatafora J.W."/>
            <person name="Crous P.W."/>
            <person name="Grigoriev I.V."/>
        </authorList>
    </citation>
    <scope>NUCLEOTIDE SEQUENCE</scope>
    <source>
        <strain evidence="3 5">CBS 781.70</strain>
    </source>
</reference>
<dbReference type="GO" id="GO:0000981">
    <property type="term" value="F:DNA-binding transcription factor activity, RNA polymerase II-specific"/>
    <property type="evidence" value="ECO:0007669"/>
    <property type="project" value="InterPro"/>
</dbReference>
<evidence type="ECO:0000313" key="4">
    <source>
        <dbReference type="Proteomes" id="UP000504638"/>
    </source>
</evidence>
<dbReference type="EMBL" id="ML975179">
    <property type="protein sequence ID" value="KAF1808733.1"/>
    <property type="molecule type" value="Genomic_DNA"/>
</dbReference>
<organism evidence="3">
    <name type="scientific">Eremomyces bilateralis CBS 781.70</name>
    <dbReference type="NCBI Taxonomy" id="1392243"/>
    <lineage>
        <taxon>Eukaryota</taxon>
        <taxon>Fungi</taxon>
        <taxon>Dikarya</taxon>
        <taxon>Ascomycota</taxon>
        <taxon>Pezizomycotina</taxon>
        <taxon>Dothideomycetes</taxon>
        <taxon>Dothideomycetes incertae sedis</taxon>
        <taxon>Eremomycetales</taxon>
        <taxon>Eremomycetaceae</taxon>
        <taxon>Eremomyces</taxon>
    </lineage>
</organism>
<dbReference type="Gene3D" id="4.10.240.10">
    <property type="entry name" value="Zn(2)-C6 fungal-type DNA-binding domain"/>
    <property type="match status" value="1"/>
</dbReference>
<name>A0A6G1FSJ4_9PEZI</name>
<dbReference type="PANTHER" id="PTHR38111:SF11">
    <property type="entry name" value="TRANSCRIPTION FACTOR DOMAIN-CONTAINING PROTEIN-RELATED"/>
    <property type="match status" value="1"/>
</dbReference>
<dbReference type="GeneID" id="54418338"/>
<evidence type="ECO:0000313" key="5">
    <source>
        <dbReference type="RefSeq" id="XP_033530364.1"/>
    </source>
</evidence>
<evidence type="ECO:0000259" key="2">
    <source>
        <dbReference type="PROSITE" id="PS50048"/>
    </source>
</evidence>